<dbReference type="EMBL" id="JWHL01000005">
    <property type="protein sequence ID" value="MBR1368877.1"/>
    <property type="molecule type" value="Genomic_DNA"/>
</dbReference>
<sequence>MAGEVYQAQVLKNFFDTITGSDRNLTRISMCVITLAKLRSEDPSKVTFLLDQMRKSREKKELSVDILDYMVDAAVALDLEIVQTAFGVTNVRQIADDFGTVSLDSF</sequence>
<evidence type="ECO:0000313" key="1">
    <source>
        <dbReference type="EMBL" id="MBR1368877.1"/>
    </source>
</evidence>
<dbReference type="RefSeq" id="WP_211530526.1">
    <property type="nucleotide sequence ID" value="NZ_JWHL01000005.1"/>
</dbReference>
<evidence type="ECO:0000313" key="2">
    <source>
        <dbReference type="Proteomes" id="UP000730161"/>
    </source>
</evidence>
<proteinExistence type="predicted"/>
<name>A0A8J8B6P5_9EURY</name>
<protein>
    <submittedName>
        <fullName evidence="1">Uncharacterized protein</fullName>
    </submittedName>
</protein>
<accession>A0A8J8B6P5</accession>
<comment type="caution">
    <text evidence="1">The sequence shown here is derived from an EMBL/GenBank/DDBJ whole genome shotgun (WGS) entry which is preliminary data.</text>
</comment>
<keyword evidence="2" id="KW-1185">Reference proteome</keyword>
<dbReference type="AlphaFoldDB" id="A0A8J8B6P5"/>
<gene>
    <name evidence="1" type="ORF">RJ53_04855</name>
</gene>
<organism evidence="1 2">
    <name type="scientific">Methanocalculus chunghsingensis</name>
    <dbReference type="NCBI Taxonomy" id="156457"/>
    <lineage>
        <taxon>Archaea</taxon>
        <taxon>Methanobacteriati</taxon>
        <taxon>Methanobacteriota</taxon>
        <taxon>Stenosarchaea group</taxon>
        <taxon>Methanomicrobia</taxon>
        <taxon>Methanomicrobiales</taxon>
        <taxon>Methanocalculaceae</taxon>
        <taxon>Methanocalculus</taxon>
    </lineage>
</organism>
<dbReference type="Proteomes" id="UP000730161">
    <property type="component" value="Unassembled WGS sequence"/>
</dbReference>
<dbReference type="OrthoDB" id="114350at2157"/>
<reference evidence="1" key="1">
    <citation type="submission" date="2014-12" db="EMBL/GenBank/DDBJ databases">
        <authorList>
            <person name="Huang H.-H."/>
            <person name="Chen S.-C."/>
            <person name="Lai M.-C."/>
        </authorList>
    </citation>
    <scope>NUCLEOTIDE SEQUENCE</scope>
    <source>
        <strain evidence="1">K1F9705b</strain>
    </source>
</reference>